<dbReference type="Pfam" id="PF00407">
    <property type="entry name" value="Bet_v_1"/>
    <property type="match status" value="1"/>
</dbReference>
<dbReference type="AlphaFoldDB" id="A0A2U1LN02"/>
<dbReference type="SMART" id="SM01037">
    <property type="entry name" value="Bet_v_1"/>
    <property type="match status" value="1"/>
</dbReference>
<keyword evidence="4 8" id="KW-1133">Transmembrane helix</keyword>
<dbReference type="GO" id="GO:0006952">
    <property type="term" value="P:defense response"/>
    <property type="evidence" value="ECO:0007669"/>
    <property type="project" value="InterPro"/>
</dbReference>
<dbReference type="SMART" id="SM00248">
    <property type="entry name" value="ANK"/>
    <property type="match status" value="9"/>
</dbReference>
<comment type="caution">
    <text evidence="10">The sequence shown here is derived from an EMBL/GenBank/DDBJ whole genome shotgun (WGS) entry which is preliminary data.</text>
</comment>
<feature type="domain" description="Bet v I/Major latex protein" evidence="9">
    <location>
        <begin position="19"/>
        <end position="151"/>
    </location>
</feature>
<feature type="transmembrane region" description="Helical" evidence="8">
    <location>
        <begin position="692"/>
        <end position="711"/>
    </location>
</feature>
<feature type="repeat" description="ANK" evidence="7">
    <location>
        <begin position="215"/>
        <end position="236"/>
    </location>
</feature>
<dbReference type="InterPro" id="IPR000916">
    <property type="entry name" value="Bet_v_I/MLP"/>
</dbReference>
<evidence type="ECO:0000313" key="10">
    <source>
        <dbReference type="EMBL" id="PWA50363.1"/>
    </source>
</evidence>
<feature type="transmembrane region" description="Helical" evidence="8">
    <location>
        <begin position="717"/>
        <end position="742"/>
    </location>
</feature>
<evidence type="ECO:0000256" key="4">
    <source>
        <dbReference type="ARBA" id="ARBA00022989"/>
    </source>
</evidence>
<dbReference type="EMBL" id="PKPP01008565">
    <property type="protein sequence ID" value="PWA50363.1"/>
    <property type="molecule type" value="Genomic_DNA"/>
</dbReference>
<keyword evidence="5 7" id="KW-0040">ANK repeat</keyword>
<comment type="subcellular location">
    <subcellularLocation>
        <location evidence="1">Membrane</location>
        <topology evidence="1">Multi-pass membrane protein</topology>
    </subcellularLocation>
</comment>
<evidence type="ECO:0000256" key="6">
    <source>
        <dbReference type="ARBA" id="ARBA00023136"/>
    </source>
</evidence>
<dbReference type="GO" id="GO:0005886">
    <property type="term" value="C:plasma membrane"/>
    <property type="evidence" value="ECO:0007669"/>
    <property type="project" value="TreeGrafter"/>
</dbReference>
<evidence type="ECO:0000256" key="7">
    <source>
        <dbReference type="PROSITE-ProRule" id="PRU00023"/>
    </source>
</evidence>
<gene>
    <name evidence="10" type="ORF">CTI12_AA296760</name>
</gene>
<protein>
    <submittedName>
        <fullName evidence="10">Ankyrin repeat-containing domain, PGG domain, Protein accelerated cell death 6</fullName>
    </submittedName>
</protein>
<dbReference type="Proteomes" id="UP000245207">
    <property type="component" value="Unassembled WGS sequence"/>
</dbReference>
<keyword evidence="6 8" id="KW-0472">Membrane</keyword>
<dbReference type="PANTHER" id="PTHR24186:SF46">
    <property type="entry name" value="PROTEIN ACCELERATED CELL DEATH 6-LIKE"/>
    <property type="match status" value="1"/>
</dbReference>
<dbReference type="Gene3D" id="3.30.530.20">
    <property type="match status" value="1"/>
</dbReference>
<evidence type="ECO:0000259" key="9">
    <source>
        <dbReference type="SMART" id="SM01037"/>
    </source>
</evidence>
<dbReference type="SUPFAM" id="SSF55961">
    <property type="entry name" value="Bet v1-like"/>
    <property type="match status" value="1"/>
</dbReference>
<accession>A0A2U1LN02</accession>
<keyword evidence="2 8" id="KW-0812">Transmembrane</keyword>
<sequence>MKNDTPPPPTLPYTKKIYAVNSITSIIPLKLDVDKANYAAYCYFFKNLCENFDVLKHIIGDSTNGEPHTMKEIIEEVDDENHKIAFKVINADLLEHYKAFTITFHIEEIGEKQFIVWTIDFAKVDAMWHKLGNVILVENLTRLRHETLLHTAALFGHHKLTAFLASEFKDLITLKNDIGDLPLHVAARGGKILVVKALVPMDGPYNDTLLNVNEDGNTPLHEAVIHNHDNVVEYLLMSIQDFRKGVLIVNNIGKSPLYIAVEYGNARIVKRILNRSEGTSQIVEDHAKALRDAITRKDTGIILAHSSLLSSISYNVLMKANSNKGYVVVESGNTQNIRNSSNPSGSHSTNQLNGVDEHVEIKQCVVHHAVTGNNTGRCQIVDEVGNAQKTKNILNILDCSCTSHNGEAENVEKTESVLHAAITGKDIEILRMVAQHVVGTLPDENGHLLHLAASLGFLDGVKYLLRNFSMDVLRLDDDGLCPIHLASKHGHLKVIQELLHHYPDAREFLSNKRQNILHASAENGKDNVVQYILNTEWAEFLLNEEDIDGCTPLHLATKNWHPKVRLTWLALMSAGTPRAQMKDADTVMRLEAAKYEPYNMDYCKDRVNTLLLVSALVATVTFAAGFTLPGGTKNSGSHEGMASMMHKILFQIFVICDSIAVYSSIIVAVMLMWAQLGDLNLLLNSLRMAQRLLGLSLTMMSLAFVAGVDLVVTDLQWLSMVILVMGVFSLVALLALFVPLFLPYMSTSTIPRYISYYPFKLLMLASES</sequence>
<dbReference type="OrthoDB" id="598775at2759"/>
<feature type="transmembrane region" description="Helical" evidence="8">
    <location>
        <begin position="609"/>
        <end position="628"/>
    </location>
</feature>
<dbReference type="InterPro" id="IPR036770">
    <property type="entry name" value="Ankyrin_rpt-contain_sf"/>
</dbReference>
<evidence type="ECO:0000256" key="3">
    <source>
        <dbReference type="ARBA" id="ARBA00022737"/>
    </source>
</evidence>
<dbReference type="InterPro" id="IPR002110">
    <property type="entry name" value="Ankyrin_rpt"/>
</dbReference>
<evidence type="ECO:0000256" key="2">
    <source>
        <dbReference type="ARBA" id="ARBA00022692"/>
    </source>
</evidence>
<dbReference type="Gene3D" id="1.25.40.20">
    <property type="entry name" value="Ankyrin repeat-containing domain"/>
    <property type="match status" value="2"/>
</dbReference>
<reference evidence="10 11" key="1">
    <citation type="journal article" date="2018" name="Mol. Plant">
        <title>The genome of Artemisia annua provides insight into the evolution of Asteraceae family and artemisinin biosynthesis.</title>
        <authorList>
            <person name="Shen Q."/>
            <person name="Zhang L."/>
            <person name="Liao Z."/>
            <person name="Wang S."/>
            <person name="Yan T."/>
            <person name="Shi P."/>
            <person name="Liu M."/>
            <person name="Fu X."/>
            <person name="Pan Q."/>
            <person name="Wang Y."/>
            <person name="Lv Z."/>
            <person name="Lu X."/>
            <person name="Zhang F."/>
            <person name="Jiang W."/>
            <person name="Ma Y."/>
            <person name="Chen M."/>
            <person name="Hao X."/>
            <person name="Li L."/>
            <person name="Tang Y."/>
            <person name="Lv G."/>
            <person name="Zhou Y."/>
            <person name="Sun X."/>
            <person name="Brodelius P.E."/>
            <person name="Rose J.K.C."/>
            <person name="Tang K."/>
        </authorList>
    </citation>
    <scope>NUCLEOTIDE SEQUENCE [LARGE SCALE GENOMIC DNA]</scope>
    <source>
        <strain evidence="11">cv. Huhao1</strain>
        <tissue evidence="10">Leaf</tissue>
    </source>
</reference>
<evidence type="ECO:0000256" key="5">
    <source>
        <dbReference type="ARBA" id="ARBA00023043"/>
    </source>
</evidence>
<dbReference type="Pfam" id="PF13962">
    <property type="entry name" value="PGG"/>
    <property type="match status" value="1"/>
</dbReference>
<keyword evidence="11" id="KW-1185">Reference proteome</keyword>
<feature type="transmembrane region" description="Helical" evidence="8">
    <location>
        <begin position="648"/>
        <end position="671"/>
    </location>
</feature>
<organism evidence="10 11">
    <name type="scientific">Artemisia annua</name>
    <name type="common">Sweet wormwood</name>
    <dbReference type="NCBI Taxonomy" id="35608"/>
    <lineage>
        <taxon>Eukaryota</taxon>
        <taxon>Viridiplantae</taxon>
        <taxon>Streptophyta</taxon>
        <taxon>Embryophyta</taxon>
        <taxon>Tracheophyta</taxon>
        <taxon>Spermatophyta</taxon>
        <taxon>Magnoliopsida</taxon>
        <taxon>eudicotyledons</taxon>
        <taxon>Gunneridae</taxon>
        <taxon>Pentapetalae</taxon>
        <taxon>asterids</taxon>
        <taxon>campanulids</taxon>
        <taxon>Asterales</taxon>
        <taxon>Asteraceae</taxon>
        <taxon>Asteroideae</taxon>
        <taxon>Anthemideae</taxon>
        <taxon>Artemisiinae</taxon>
        <taxon>Artemisia</taxon>
    </lineage>
</organism>
<evidence type="ECO:0000313" key="11">
    <source>
        <dbReference type="Proteomes" id="UP000245207"/>
    </source>
</evidence>
<dbReference type="PROSITE" id="PS50297">
    <property type="entry name" value="ANK_REP_REGION"/>
    <property type="match status" value="2"/>
</dbReference>
<dbReference type="InterPro" id="IPR023393">
    <property type="entry name" value="START-like_dom_sf"/>
</dbReference>
<evidence type="ECO:0000256" key="8">
    <source>
        <dbReference type="SAM" id="Phobius"/>
    </source>
</evidence>
<feature type="repeat" description="ANK" evidence="7">
    <location>
        <begin position="478"/>
        <end position="501"/>
    </location>
</feature>
<dbReference type="InterPro" id="IPR026961">
    <property type="entry name" value="PGG_dom"/>
</dbReference>
<keyword evidence="3" id="KW-0677">Repeat</keyword>
<dbReference type="PANTHER" id="PTHR24186">
    <property type="entry name" value="PROTEIN PHOSPHATASE 1 REGULATORY SUBUNIT"/>
    <property type="match status" value="1"/>
</dbReference>
<name>A0A2U1LN02_ARTAN</name>
<dbReference type="PROSITE" id="PS50088">
    <property type="entry name" value="ANK_REPEAT"/>
    <property type="match status" value="2"/>
</dbReference>
<dbReference type="Pfam" id="PF12796">
    <property type="entry name" value="Ank_2"/>
    <property type="match status" value="2"/>
</dbReference>
<proteinExistence type="predicted"/>
<evidence type="ECO:0000256" key="1">
    <source>
        <dbReference type="ARBA" id="ARBA00004141"/>
    </source>
</evidence>
<dbReference type="STRING" id="35608.A0A2U1LN02"/>
<dbReference type="SUPFAM" id="SSF48403">
    <property type="entry name" value="Ankyrin repeat"/>
    <property type="match status" value="1"/>
</dbReference>